<evidence type="ECO:0000256" key="8">
    <source>
        <dbReference type="ARBA" id="ARBA00038043"/>
    </source>
</evidence>
<gene>
    <name evidence="11" type="ORF">TIFTF001_033369</name>
</gene>
<evidence type="ECO:0000256" key="1">
    <source>
        <dbReference type="ARBA" id="ARBA00004191"/>
    </source>
</evidence>
<dbReference type="SUPFAM" id="SSF52058">
    <property type="entry name" value="L domain-like"/>
    <property type="match status" value="1"/>
</dbReference>
<comment type="similarity">
    <text evidence="8">Belongs to the polygalacturonase-inhibiting protein family.</text>
</comment>
<evidence type="ECO:0000256" key="3">
    <source>
        <dbReference type="ARBA" id="ARBA00022512"/>
    </source>
</evidence>
<feature type="signal peptide" evidence="9">
    <location>
        <begin position="1"/>
        <end position="29"/>
    </location>
</feature>
<reference evidence="11" key="1">
    <citation type="submission" date="2023-07" db="EMBL/GenBank/DDBJ databases">
        <title>draft genome sequence of fig (Ficus carica).</title>
        <authorList>
            <person name="Takahashi T."/>
            <person name="Nishimura K."/>
        </authorList>
    </citation>
    <scope>NUCLEOTIDE SEQUENCE</scope>
</reference>
<keyword evidence="3" id="KW-0134">Cell wall</keyword>
<feature type="chain" id="PRO_5041732580" description="Leucine-rich repeat-containing N-terminal plant-type domain-containing protein" evidence="9">
    <location>
        <begin position="30"/>
        <end position="342"/>
    </location>
</feature>
<sequence length="342" mass="38436">MATKVPPISKVFFLSLLLIIFTFLQPSLSEFCNALDKIALLDIKTQFKNPSILASWDPTTDCCYWTNVLCEQKDYRVYSLSFSYGDLAGPIPPQVGDLPFLQLLNFHKYPKITGSIPATIGKLGRLRFLEITWTGISGPIPDVFATLKSLEFIDFSYNSISGTIPASIGYLPSLGGLRLDRNNLVGPIPASFGEFKAADFYMYLSHNQLSGTIPASLSKLRLSYIDLSRNKLVGDPAPLFGWEKTTQLLDLSRNKFAFDLTNVRFPKRLVSLDLNHNKMTGSIPAEVTQLRLNLFNVSYNRLCGKIPYSGSLLKFGFYLVGRIEEIKDRESYRDGDPRNRED</sequence>
<keyword evidence="4" id="KW-0433">Leucine-rich repeat</keyword>
<dbReference type="Proteomes" id="UP001187192">
    <property type="component" value="Unassembled WGS sequence"/>
</dbReference>
<evidence type="ECO:0000256" key="6">
    <source>
        <dbReference type="ARBA" id="ARBA00022737"/>
    </source>
</evidence>
<comment type="subcellular location">
    <subcellularLocation>
        <location evidence="2">Membrane</location>
    </subcellularLocation>
    <subcellularLocation>
        <location evidence="1">Secreted</location>
        <location evidence="1">Cell wall</location>
    </subcellularLocation>
</comment>
<protein>
    <recommendedName>
        <fullName evidence="10">Leucine-rich repeat-containing N-terminal plant-type domain-containing protein</fullName>
    </recommendedName>
</protein>
<feature type="domain" description="Leucine-rich repeat-containing N-terminal plant-type" evidence="10">
    <location>
        <begin position="36"/>
        <end position="70"/>
    </location>
</feature>
<dbReference type="PANTHER" id="PTHR48059:SF24">
    <property type="entry name" value="POLYGALACTURONASE INHIBITOR"/>
    <property type="match status" value="1"/>
</dbReference>
<dbReference type="AlphaFoldDB" id="A0AA88J938"/>
<dbReference type="EMBL" id="BTGU01000175">
    <property type="protein sequence ID" value="GMN64296.1"/>
    <property type="molecule type" value="Genomic_DNA"/>
</dbReference>
<keyword evidence="12" id="KW-1185">Reference proteome</keyword>
<dbReference type="PANTHER" id="PTHR48059">
    <property type="entry name" value="POLYGALACTURONASE INHIBITOR 1"/>
    <property type="match status" value="1"/>
</dbReference>
<organism evidence="11 12">
    <name type="scientific">Ficus carica</name>
    <name type="common">Common fig</name>
    <dbReference type="NCBI Taxonomy" id="3494"/>
    <lineage>
        <taxon>Eukaryota</taxon>
        <taxon>Viridiplantae</taxon>
        <taxon>Streptophyta</taxon>
        <taxon>Embryophyta</taxon>
        <taxon>Tracheophyta</taxon>
        <taxon>Spermatophyta</taxon>
        <taxon>Magnoliopsida</taxon>
        <taxon>eudicotyledons</taxon>
        <taxon>Gunneridae</taxon>
        <taxon>Pentapetalae</taxon>
        <taxon>rosids</taxon>
        <taxon>fabids</taxon>
        <taxon>Rosales</taxon>
        <taxon>Moraceae</taxon>
        <taxon>Ficeae</taxon>
        <taxon>Ficus</taxon>
    </lineage>
</organism>
<name>A0AA88J938_FICCA</name>
<accession>A0AA88J938</accession>
<evidence type="ECO:0000259" key="10">
    <source>
        <dbReference type="Pfam" id="PF08263"/>
    </source>
</evidence>
<evidence type="ECO:0000256" key="5">
    <source>
        <dbReference type="ARBA" id="ARBA00022729"/>
    </source>
</evidence>
<dbReference type="InterPro" id="IPR032675">
    <property type="entry name" value="LRR_dom_sf"/>
</dbReference>
<evidence type="ECO:0000256" key="2">
    <source>
        <dbReference type="ARBA" id="ARBA00004370"/>
    </source>
</evidence>
<dbReference type="Pfam" id="PF00560">
    <property type="entry name" value="LRR_1"/>
    <property type="match status" value="3"/>
</dbReference>
<dbReference type="Pfam" id="PF08263">
    <property type="entry name" value="LRRNT_2"/>
    <property type="match status" value="1"/>
</dbReference>
<evidence type="ECO:0000313" key="11">
    <source>
        <dbReference type="EMBL" id="GMN64296.1"/>
    </source>
</evidence>
<dbReference type="InterPro" id="IPR051848">
    <property type="entry name" value="PGIP"/>
</dbReference>
<evidence type="ECO:0000256" key="9">
    <source>
        <dbReference type="SAM" id="SignalP"/>
    </source>
</evidence>
<dbReference type="FunFam" id="3.80.10.10:FF:000400">
    <property type="entry name" value="Nuclear pore complex protein NUP107"/>
    <property type="match status" value="1"/>
</dbReference>
<keyword evidence="7" id="KW-0472">Membrane</keyword>
<dbReference type="InterPro" id="IPR013210">
    <property type="entry name" value="LRR_N_plant-typ"/>
</dbReference>
<keyword evidence="6" id="KW-0677">Repeat</keyword>
<evidence type="ECO:0000256" key="7">
    <source>
        <dbReference type="ARBA" id="ARBA00023136"/>
    </source>
</evidence>
<keyword evidence="3" id="KW-0964">Secreted</keyword>
<proteinExistence type="inferred from homology"/>
<evidence type="ECO:0000256" key="4">
    <source>
        <dbReference type="ARBA" id="ARBA00022614"/>
    </source>
</evidence>
<dbReference type="GO" id="GO:0016020">
    <property type="term" value="C:membrane"/>
    <property type="evidence" value="ECO:0007669"/>
    <property type="project" value="UniProtKB-SubCell"/>
</dbReference>
<dbReference type="Gene3D" id="3.80.10.10">
    <property type="entry name" value="Ribonuclease Inhibitor"/>
    <property type="match status" value="1"/>
</dbReference>
<evidence type="ECO:0000313" key="12">
    <source>
        <dbReference type="Proteomes" id="UP001187192"/>
    </source>
</evidence>
<dbReference type="InterPro" id="IPR001611">
    <property type="entry name" value="Leu-rich_rpt"/>
</dbReference>
<keyword evidence="5 9" id="KW-0732">Signal</keyword>
<comment type="caution">
    <text evidence="11">The sequence shown here is derived from an EMBL/GenBank/DDBJ whole genome shotgun (WGS) entry which is preliminary data.</text>
</comment>